<keyword evidence="2" id="KW-1185">Reference proteome</keyword>
<proteinExistence type="predicted"/>
<evidence type="ECO:0000313" key="1">
    <source>
        <dbReference type="EMBL" id="NKX51928.1"/>
    </source>
</evidence>
<reference evidence="1 2" key="1">
    <citation type="submission" date="2020-04" db="EMBL/GenBank/DDBJ databases">
        <authorList>
            <person name="Liu S."/>
        </authorList>
    </citation>
    <scope>NUCLEOTIDE SEQUENCE [LARGE SCALE GENOMIC DNA]</scope>
    <source>
        <strain evidence="1 2">CGMCC 1.15091</strain>
    </source>
</reference>
<name>A0ABX1JRG5_9MICC</name>
<gene>
    <name evidence="1" type="ORF">HER39_15415</name>
</gene>
<comment type="caution">
    <text evidence="1">The sequence shown here is derived from an EMBL/GenBank/DDBJ whole genome shotgun (WGS) entry which is preliminary data.</text>
</comment>
<accession>A0ABX1JRG5</accession>
<dbReference type="Proteomes" id="UP000523795">
    <property type="component" value="Unassembled WGS sequence"/>
</dbReference>
<organism evidence="1 2">
    <name type="scientific">Arthrobacter deserti</name>
    <dbReference type="NCBI Taxonomy" id="1742687"/>
    <lineage>
        <taxon>Bacteria</taxon>
        <taxon>Bacillati</taxon>
        <taxon>Actinomycetota</taxon>
        <taxon>Actinomycetes</taxon>
        <taxon>Micrococcales</taxon>
        <taxon>Micrococcaceae</taxon>
        <taxon>Arthrobacter</taxon>
    </lineage>
</organism>
<dbReference type="InterPro" id="IPR046039">
    <property type="entry name" value="DUF5997"/>
</dbReference>
<evidence type="ECO:0000313" key="2">
    <source>
        <dbReference type="Proteomes" id="UP000523795"/>
    </source>
</evidence>
<protein>
    <submittedName>
        <fullName evidence="1">Uncharacterized protein</fullName>
    </submittedName>
</protein>
<dbReference type="Pfam" id="PF19460">
    <property type="entry name" value="DUF5997"/>
    <property type="match status" value="1"/>
</dbReference>
<sequence length="46" mass="5051">MTSQKPSQSMKPATAAKKLGIYLPAAPQEFQDNPVSRAEFNELQSN</sequence>
<dbReference type="EMBL" id="JAAZSR010000350">
    <property type="protein sequence ID" value="NKX51928.1"/>
    <property type="molecule type" value="Genomic_DNA"/>
</dbReference>
<feature type="non-terminal residue" evidence="1">
    <location>
        <position position="46"/>
    </location>
</feature>